<dbReference type="InterPro" id="IPR011250">
    <property type="entry name" value="OMP/PagP_B-barrel"/>
</dbReference>
<evidence type="ECO:0000313" key="2">
    <source>
        <dbReference type="EMBL" id="XBH16871.1"/>
    </source>
</evidence>
<dbReference type="Gene3D" id="2.40.160.20">
    <property type="match status" value="1"/>
</dbReference>
<sequence>MKSKLLFLITAVASVIVAPAFATGQVAPERPPKDLTGPVYKYEVYVGYGYTSLNQVNQSRSGLQGVSGSVTRRFGDHFGLKVDGGHYAWSVTATNAGNPTVDLFLAGPVIRGNLFEKWSAYAEGLLGGAHTGNVTIQPNVSFAGGIGMGVDYNKNARWSIRAFGDDIGSSFTLVPYQPGYSPHTRFNARAGIGLAYHF</sequence>
<gene>
    <name evidence="2" type="ORF">P8935_20135</name>
</gene>
<protein>
    <recommendedName>
        <fullName evidence="3">Outer membrane protein beta-barrel domain-containing protein</fullName>
    </recommendedName>
</protein>
<dbReference type="RefSeq" id="WP_348262101.1">
    <property type="nucleotide sequence ID" value="NZ_CP121196.1"/>
</dbReference>
<reference evidence="2" key="1">
    <citation type="submission" date="2023-03" db="EMBL/GenBank/DDBJ databases">
        <title>Edaphobacter sp.</title>
        <authorList>
            <person name="Huber K.J."/>
            <person name="Papendorf J."/>
            <person name="Pilke C."/>
            <person name="Bunk B."/>
            <person name="Sproeer C."/>
            <person name="Pester M."/>
        </authorList>
    </citation>
    <scope>NUCLEOTIDE SEQUENCE</scope>
    <source>
        <strain evidence="2">DSM 110680</strain>
    </source>
</reference>
<proteinExistence type="predicted"/>
<dbReference type="EMBL" id="CP121196">
    <property type="protein sequence ID" value="XBH16871.1"/>
    <property type="molecule type" value="Genomic_DNA"/>
</dbReference>
<feature type="signal peptide" evidence="1">
    <location>
        <begin position="1"/>
        <end position="22"/>
    </location>
</feature>
<name>A0AAU7DHL4_9BACT</name>
<dbReference type="AlphaFoldDB" id="A0AAU7DHL4"/>
<keyword evidence="1" id="KW-0732">Signal</keyword>
<dbReference type="SUPFAM" id="SSF56925">
    <property type="entry name" value="OMPA-like"/>
    <property type="match status" value="1"/>
</dbReference>
<evidence type="ECO:0000256" key="1">
    <source>
        <dbReference type="SAM" id="SignalP"/>
    </source>
</evidence>
<accession>A0AAU7DHL4</accession>
<feature type="chain" id="PRO_5043795283" description="Outer membrane protein beta-barrel domain-containing protein" evidence="1">
    <location>
        <begin position="23"/>
        <end position="198"/>
    </location>
</feature>
<organism evidence="2">
    <name type="scientific">Telmatobacter sp. DSM 110680</name>
    <dbReference type="NCBI Taxonomy" id="3036704"/>
    <lineage>
        <taxon>Bacteria</taxon>
        <taxon>Pseudomonadati</taxon>
        <taxon>Acidobacteriota</taxon>
        <taxon>Terriglobia</taxon>
        <taxon>Terriglobales</taxon>
        <taxon>Acidobacteriaceae</taxon>
        <taxon>Telmatobacter</taxon>
    </lineage>
</organism>
<evidence type="ECO:0008006" key="3">
    <source>
        <dbReference type="Google" id="ProtNLM"/>
    </source>
</evidence>